<comment type="catalytic activity">
    <reaction evidence="7">
        <text>(2E)-4-hydroxy-3-methylbut-2-enyl diphosphate + oxidized [flavodoxin] + H2O + 2 H(+) = 2-C-methyl-D-erythritol 2,4-cyclic diphosphate + reduced [flavodoxin]</text>
        <dbReference type="Rhea" id="RHEA:43604"/>
        <dbReference type="Rhea" id="RHEA-COMP:10622"/>
        <dbReference type="Rhea" id="RHEA-COMP:10623"/>
        <dbReference type="ChEBI" id="CHEBI:15377"/>
        <dbReference type="ChEBI" id="CHEBI:15378"/>
        <dbReference type="ChEBI" id="CHEBI:57618"/>
        <dbReference type="ChEBI" id="CHEBI:58210"/>
        <dbReference type="ChEBI" id="CHEBI:58483"/>
        <dbReference type="ChEBI" id="CHEBI:128753"/>
        <dbReference type="EC" id="1.17.7.3"/>
    </reaction>
</comment>
<comment type="caution">
    <text evidence="10">The sequence shown here is derived from an EMBL/GenBank/DDBJ whole genome shotgun (WGS) entry which is preliminary data.</text>
</comment>
<proteinExistence type="inferred from homology"/>
<organism evidence="10 11">
    <name type="scientific">Ehrlichia cf. muris str. EmCRT</name>
    <dbReference type="NCBI Taxonomy" id="1359167"/>
    <lineage>
        <taxon>Bacteria</taxon>
        <taxon>Pseudomonadati</taxon>
        <taxon>Pseudomonadota</taxon>
        <taxon>Alphaproteobacteria</taxon>
        <taxon>Rickettsiales</taxon>
        <taxon>Anaplasmataceae</taxon>
        <taxon>Ehrlichia</taxon>
    </lineage>
</organism>
<dbReference type="Pfam" id="PF26540">
    <property type="entry name" value="GcpE_C"/>
    <property type="match status" value="1"/>
</dbReference>
<comment type="function">
    <text evidence="7">Converts 2C-methyl-D-erythritol 2,4-cyclodiphosphate (ME-2,4cPP) into 1-hydroxy-2-methyl-2-(E)-butenyl 4-diphosphate.</text>
</comment>
<evidence type="ECO:0000256" key="1">
    <source>
        <dbReference type="ARBA" id="ARBA00022485"/>
    </source>
</evidence>
<accession>A0A0F3NEG9</accession>
<protein>
    <recommendedName>
        <fullName evidence="7">4-hydroxy-3-methylbut-2-en-1-yl diphosphate synthase (flavodoxin)</fullName>
        <ecNumber evidence="7">1.17.7.3</ecNumber>
    </recommendedName>
    <alternativeName>
        <fullName evidence="7">1-hydroxy-2-methyl-2-(E)-butenyl 4-diphosphate synthase</fullName>
    </alternativeName>
</protein>
<comment type="pathway">
    <text evidence="7">Isoprenoid biosynthesis; isopentenyl diphosphate biosynthesis via DXP pathway; isopentenyl diphosphate from 1-deoxy-D-xylulose 5-phosphate: step 5/6.</text>
</comment>
<dbReference type="InterPro" id="IPR011005">
    <property type="entry name" value="Dihydropteroate_synth-like_sf"/>
</dbReference>
<feature type="domain" description="IspG C-terminal" evidence="9">
    <location>
        <begin position="313"/>
        <end position="414"/>
    </location>
</feature>
<reference evidence="10 11" key="1">
    <citation type="submission" date="2015-02" db="EMBL/GenBank/DDBJ databases">
        <title>Genome Sequencing of Rickettsiales.</title>
        <authorList>
            <person name="Daugherty S.C."/>
            <person name="Su Q."/>
            <person name="Abolude K."/>
            <person name="Beier-Sexton M."/>
            <person name="Carlyon J.A."/>
            <person name="Carter R."/>
            <person name="Day N.P."/>
            <person name="Dumler S.J."/>
            <person name="Dyachenko V."/>
            <person name="Godinez A."/>
            <person name="Kurtti T.J."/>
            <person name="Lichay M."/>
            <person name="Mullins K.E."/>
            <person name="Ott S."/>
            <person name="Pappas-Brown V."/>
            <person name="Paris D.H."/>
            <person name="Patel P."/>
            <person name="Richards A.L."/>
            <person name="Sadzewicz L."/>
            <person name="Sears K."/>
            <person name="Seidman D."/>
            <person name="Sengamalay N."/>
            <person name="Stenos J."/>
            <person name="Tallon L.J."/>
            <person name="Vincent G."/>
            <person name="Fraser C.M."/>
            <person name="Munderloh U."/>
            <person name="Dunning-Hotopp J.C."/>
        </authorList>
    </citation>
    <scope>NUCLEOTIDE SEQUENCE [LARGE SCALE GENOMIC DNA]</scope>
    <source>
        <strain evidence="10 11">EmCRT</strain>
    </source>
</reference>
<dbReference type="InterPro" id="IPR016425">
    <property type="entry name" value="IspG_bac"/>
</dbReference>
<keyword evidence="5 7" id="KW-0411">Iron-sulfur</keyword>
<dbReference type="InterPro" id="IPR004588">
    <property type="entry name" value="IspG_bac-typ"/>
</dbReference>
<dbReference type="GO" id="GO:0005506">
    <property type="term" value="F:iron ion binding"/>
    <property type="evidence" value="ECO:0007669"/>
    <property type="project" value="InterPro"/>
</dbReference>
<dbReference type="AlphaFoldDB" id="A0A0F3NEG9"/>
<dbReference type="Proteomes" id="UP000033546">
    <property type="component" value="Unassembled WGS sequence"/>
</dbReference>
<feature type="binding site" evidence="7">
    <location>
        <position position="369"/>
    </location>
    <ligand>
        <name>[4Fe-4S] cluster</name>
        <dbReference type="ChEBI" id="CHEBI:49883"/>
    </ligand>
</feature>
<evidence type="ECO:0000256" key="3">
    <source>
        <dbReference type="ARBA" id="ARBA00023002"/>
    </source>
</evidence>
<dbReference type="Gene3D" id="3.30.413.10">
    <property type="entry name" value="Sulfite Reductase Hemoprotein, domain 1"/>
    <property type="match status" value="1"/>
</dbReference>
<dbReference type="InterPro" id="IPR058578">
    <property type="entry name" value="IspG_TIM"/>
</dbReference>
<dbReference type="PIRSF" id="PIRSF004640">
    <property type="entry name" value="IspG"/>
    <property type="match status" value="1"/>
</dbReference>
<dbReference type="GO" id="GO:0141197">
    <property type="term" value="F:4-hydroxy-3-methylbut-2-enyl-diphosphate synthase activity (flavodoxin)"/>
    <property type="evidence" value="ECO:0007669"/>
    <property type="project" value="UniProtKB-EC"/>
</dbReference>
<feature type="binding site" evidence="7">
    <location>
        <position position="316"/>
    </location>
    <ligand>
        <name>[4Fe-4S] cluster</name>
        <dbReference type="ChEBI" id="CHEBI:49883"/>
    </ligand>
</feature>
<sequence>MQCDVVGRILNEEELFDCIPKKSKVTYEVKVGDVVIGGNNPIVVQSMALGGSGDVGKDAHEVLELAQAGSELVRVAVNSEQAMKNIPYMRDVLVDHGFNAKMIIGCGQYEIARLVRAYPECAAALGKIRINPGNVGFANKRDKNFEDIIEFAIKYDIPIRIGVNWGSLDKYLASKLMNDNALLSNPKPDYVILQKALVISAITSAKRAEEIGLSKNKIVISCKTSKIQDLIPVYTVLSNVCDYPLHLGLTEAGSGTKGMVSSAAGISYLLLNGIGNTIRVSLTQQPGEPRSAEVKLCQEILQSIGLRSFTAQVTSCPGCNRTNPKYFHQLAKNVNDYIAERMPVWKNTNPGSENMVVAVMGCIVNGPGESKHANVGISLPGYGERPVAAVYQNGEKLCTLEGANIFEQFTSIIENYVNVYYQ</sequence>
<dbReference type="InterPro" id="IPR045854">
    <property type="entry name" value="NO2/SO3_Rdtase_4Fe4S_sf"/>
</dbReference>
<evidence type="ECO:0000256" key="2">
    <source>
        <dbReference type="ARBA" id="ARBA00022723"/>
    </source>
</evidence>
<feature type="domain" description="IspG TIM-barrel" evidence="8">
    <location>
        <begin position="26"/>
        <end position="297"/>
    </location>
</feature>
<dbReference type="RefSeq" id="WP_045804639.1">
    <property type="nucleotide sequence ID" value="NZ_LANU01000001.1"/>
</dbReference>
<evidence type="ECO:0000256" key="7">
    <source>
        <dbReference type="HAMAP-Rule" id="MF_00159"/>
    </source>
</evidence>
<keyword evidence="2 7" id="KW-0479">Metal-binding</keyword>
<name>A0A0F3NEG9_9RICK</name>
<dbReference type="PANTHER" id="PTHR30454">
    <property type="entry name" value="4-HYDROXY-3-METHYLBUT-2-EN-1-YL DIPHOSPHATE SYNTHASE"/>
    <property type="match status" value="1"/>
</dbReference>
<keyword evidence="4 7" id="KW-0408">Iron</keyword>
<dbReference type="UniPathway" id="UPA00056">
    <property type="reaction ID" value="UER00096"/>
</dbReference>
<feature type="binding site" evidence="7">
    <location>
        <position position="319"/>
    </location>
    <ligand>
        <name>[4Fe-4S] cluster</name>
        <dbReference type="ChEBI" id="CHEBI:49883"/>
    </ligand>
</feature>
<dbReference type="EC" id="1.17.7.3" evidence="7"/>
<dbReference type="GO" id="GO:0051539">
    <property type="term" value="F:4 iron, 4 sulfur cluster binding"/>
    <property type="evidence" value="ECO:0007669"/>
    <property type="project" value="UniProtKB-UniRule"/>
</dbReference>
<gene>
    <name evidence="7 10" type="primary">ispG</name>
    <name evidence="10" type="ORF">EMUCRT_0269</name>
</gene>
<evidence type="ECO:0000256" key="4">
    <source>
        <dbReference type="ARBA" id="ARBA00023004"/>
    </source>
</evidence>
<dbReference type="GO" id="GO:0046429">
    <property type="term" value="F:4-hydroxy-3-methylbut-2-en-1-yl diphosphate synthase activity (ferredoxin)"/>
    <property type="evidence" value="ECO:0007669"/>
    <property type="project" value="UniProtKB-UniRule"/>
</dbReference>
<keyword evidence="1 7" id="KW-0004">4Fe-4S</keyword>
<dbReference type="InterPro" id="IPR058579">
    <property type="entry name" value="IspG_C"/>
</dbReference>
<keyword evidence="3 7" id="KW-0560">Oxidoreductase</keyword>
<dbReference type="NCBIfam" id="NF001540">
    <property type="entry name" value="PRK00366.1"/>
    <property type="match status" value="1"/>
</dbReference>
<evidence type="ECO:0000256" key="6">
    <source>
        <dbReference type="ARBA" id="ARBA00023229"/>
    </source>
</evidence>
<evidence type="ECO:0000259" key="9">
    <source>
        <dbReference type="Pfam" id="PF26540"/>
    </source>
</evidence>
<evidence type="ECO:0000256" key="5">
    <source>
        <dbReference type="ARBA" id="ARBA00023014"/>
    </source>
</evidence>
<dbReference type="GO" id="GO:0016114">
    <property type="term" value="P:terpenoid biosynthetic process"/>
    <property type="evidence" value="ECO:0007669"/>
    <property type="project" value="InterPro"/>
</dbReference>
<evidence type="ECO:0000313" key="10">
    <source>
        <dbReference type="EMBL" id="KJV66077.1"/>
    </source>
</evidence>
<keyword evidence="6 7" id="KW-0414">Isoprene biosynthesis</keyword>
<dbReference type="HAMAP" id="MF_00159">
    <property type="entry name" value="IspG"/>
    <property type="match status" value="1"/>
</dbReference>
<comment type="cofactor">
    <cofactor evidence="7">
        <name>[4Fe-4S] cluster</name>
        <dbReference type="ChEBI" id="CHEBI:49883"/>
    </cofactor>
    <text evidence="7">Binds 1 [4Fe-4S] cluster.</text>
</comment>
<dbReference type="Pfam" id="PF04551">
    <property type="entry name" value="GcpE"/>
    <property type="match status" value="1"/>
</dbReference>
<evidence type="ECO:0000259" key="8">
    <source>
        <dbReference type="Pfam" id="PF04551"/>
    </source>
</evidence>
<dbReference type="GO" id="GO:0019288">
    <property type="term" value="P:isopentenyl diphosphate biosynthetic process, methylerythritol 4-phosphate pathway"/>
    <property type="evidence" value="ECO:0007669"/>
    <property type="project" value="UniProtKB-UniRule"/>
</dbReference>
<comment type="similarity">
    <text evidence="7">Belongs to the IspG family.</text>
</comment>
<dbReference type="FunFam" id="3.30.413.10:FF:000012">
    <property type="entry name" value="4-hydroxy-3-methylbut-2-en-1-yl diphosphate synthase (flavodoxin)"/>
    <property type="match status" value="1"/>
</dbReference>
<dbReference type="PATRIC" id="fig|1359167.3.peg.258"/>
<dbReference type="PANTHER" id="PTHR30454:SF0">
    <property type="entry name" value="4-HYDROXY-3-METHYLBUT-2-EN-1-YL DIPHOSPHATE SYNTHASE (FERREDOXIN), CHLOROPLASTIC"/>
    <property type="match status" value="1"/>
</dbReference>
<dbReference type="EMBL" id="LANU01000001">
    <property type="protein sequence ID" value="KJV66077.1"/>
    <property type="molecule type" value="Genomic_DNA"/>
</dbReference>
<dbReference type="Gene3D" id="3.20.20.20">
    <property type="entry name" value="Dihydropteroate synthase-like"/>
    <property type="match status" value="1"/>
</dbReference>
<dbReference type="NCBIfam" id="TIGR00612">
    <property type="entry name" value="ispG_gcpE"/>
    <property type="match status" value="1"/>
</dbReference>
<evidence type="ECO:0000313" key="11">
    <source>
        <dbReference type="Proteomes" id="UP000033546"/>
    </source>
</evidence>
<feature type="binding site" evidence="7">
    <location>
        <position position="362"/>
    </location>
    <ligand>
        <name>[4Fe-4S] cluster</name>
        <dbReference type="ChEBI" id="CHEBI:49883"/>
    </ligand>
</feature>